<accession>A0A326RQS7</accession>
<evidence type="ECO:0000256" key="3">
    <source>
        <dbReference type="ARBA" id="ARBA00023163"/>
    </source>
</evidence>
<dbReference type="InterPro" id="IPR050707">
    <property type="entry name" value="HTH_MetabolicPath_Reg"/>
</dbReference>
<comment type="caution">
    <text evidence="6">The sequence shown here is derived from an EMBL/GenBank/DDBJ whole genome shotgun (WGS) entry which is preliminary data.</text>
</comment>
<proteinExistence type="predicted"/>
<dbReference type="InterPro" id="IPR036388">
    <property type="entry name" value="WH-like_DNA-bd_sf"/>
</dbReference>
<dbReference type="PANTHER" id="PTHR30136:SF34">
    <property type="entry name" value="TRANSCRIPTIONAL REGULATOR"/>
    <property type="match status" value="1"/>
</dbReference>
<dbReference type="SUPFAM" id="SSF55781">
    <property type="entry name" value="GAF domain-like"/>
    <property type="match status" value="1"/>
</dbReference>
<dbReference type="Proteomes" id="UP000248917">
    <property type="component" value="Unassembled WGS sequence"/>
</dbReference>
<dbReference type="SMART" id="SM00346">
    <property type="entry name" value="HTH_ICLR"/>
    <property type="match status" value="1"/>
</dbReference>
<evidence type="ECO:0000259" key="5">
    <source>
        <dbReference type="PROSITE" id="PS51078"/>
    </source>
</evidence>
<dbReference type="InterPro" id="IPR005471">
    <property type="entry name" value="Tscrpt_reg_IclR_N"/>
</dbReference>
<dbReference type="Gene3D" id="1.10.10.10">
    <property type="entry name" value="Winged helix-like DNA-binding domain superfamily/Winged helix DNA-binding domain"/>
    <property type="match status" value="1"/>
</dbReference>
<dbReference type="InterPro" id="IPR012794">
    <property type="entry name" value="PcaR_PcaU"/>
</dbReference>
<dbReference type="PROSITE" id="PS51078">
    <property type="entry name" value="ICLR_ED"/>
    <property type="match status" value="1"/>
</dbReference>
<evidence type="ECO:0000256" key="1">
    <source>
        <dbReference type="ARBA" id="ARBA00023015"/>
    </source>
</evidence>
<dbReference type="SUPFAM" id="SSF46785">
    <property type="entry name" value="Winged helix' DNA-binding domain"/>
    <property type="match status" value="1"/>
</dbReference>
<gene>
    <name evidence="6" type="ORF">CLV31_11372</name>
</gene>
<dbReference type="OrthoDB" id="9791752at2"/>
<dbReference type="Pfam" id="PF01614">
    <property type="entry name" value="IclR_C"/>
    <property type="match status" value="1"/>
</dbReference>
<dbReference type="RefSeq" id="WP_111394006.1">
    <property type="nucleotide sequence ID" value="NZ_QKTX01000013.1"/>
</dbReference>
<dbReference type="InterPro" id="IPR014757">
    <property type="entry name" value="Tscrpt_reg_IclR_C"/>
</dbReference>
<dbReference type="GO" id="GO:0045892">
    <property type="term" value="P:negative regulation of DNA-templated transcription"/>
    <property type="evidence" value="ECO:0007669"/>
    <property type="project" value="TreeGrafter"/>
</dbReference>
<dbReference type="Pfam" id="PF09339">
    <property type="entry name" value="HTH_IclR"/>
    <property type="match status" value="1"/>
</dbReference>
<evidence type="ECO:0000259" key="4">
    <source>
        <dbReference type="PROSITE" id="PS51077"/>
    </source>
</evidence>
<dbReference type="GO" id="GO:0045893">
    <property type="term" value="P:positive regulation of DNA-templated transcription"/>
    <property type="evidence" value="ECO:0007669"/>
    <property type="project" value="InterPro"/>
</dbReference>
<dbReference type="PANTHER" id="PTHR30136">
    <property type="entry name" value="HELIX-TURN-HELIX TRANSCRIPTIONAL REGULATOR, ICLR FAMILY"/>
    <property type="match status" value="1"/>
</dbReference>
<organism evidence="6 7">
    <name type="scientific">Algoriphagus aquaeductus</name>
    <dbReference type="NCBI Taxonomy" id="475299"/>
    <lineage>
        <taxon>Bacteria</taxon>
        <taxon>Pseudomonadati</taxon>
        <taxon>Bacteroidota</taxon>
        <taxon>Cytophagia</taxon>
        <taxon>Cytophagales</taxon>
        <taxon>Cyclobacteriaceae</taxon>
        <taxon>Algoriphagus</taxon>
    </lineage>
</organism>
<keyword evidence="3" id="KW-0804">Transcription</keyword>
<dbReference type="Gene3D" id="3.30.450.40">
    <property type="match status" value="1"/>
</dbReference>
<dbReference type="GO" id="GO:0003700">
    <property type="term" value="F:DNA-binding transcription factor activity"/>
    <property type="evidence" value="ECO:0007669"/>
    <property type="project" value="TreeGrafter"/>
</dbReference>
<sequence length="258" mass="28764">MADSIKKSDFVQSLEKGLKVISIFNAQNDELTLTEVAKQVELTRANARRILLTLLHLGYVTSADGKYFRLTPKVLTLGYAYLSSLSFRELAEPFLNELAKTVNESCSLSVLDGHDIVYVARVQTSRIMTISLGLGTRLPAYATSMGRVLLSGLSQEEVEKYASETSFEPFTNYTITDPQAFLERINLVRQRGWALADQELEIGVRSIACPIKDKNGKTIAALNISGHASRVSRDELIEKYLPELRKTVAQIEAALYKR</sequence>
<feature type="domain" description="IclR-ED" evidence="5">
    <location>
        <begin position="73"/>
        <end position="257"/>
    </location>
</feature>
<name>A0A326RQS7_9BACT</name>
<evidence type="ECO:0000313" key="7">
    <source>
        <dbReference type="Proteomes" id="UP000248917"/>
    </source>
</evidence>
<feature type="domain" description="HTH iclR-type" evidence="4">
    <location>
        <begin position="11"/>
        <end position="72"/>
    </location>
</feature>
<dbReference type="AlphaFoldDB" id="A0A326RQS7"/>
<evidence type="ECO:0000313" key="6">
    <source>
        <dbReference type="EMBL" id="PZV79756.1"/>
    </source>
</evidence>
<reference evidence="6 7" key="1">
    <citation type="submission" date="2018-06" db="EMBL/GenBank/DDBJ databases">
        <title>Genomic Encyclopedia of Archaeal and Bacterial Type Strains, Phase II (KMG-II): from individual species to whole genera.</title>
        <authorList>
            <person name="Goeker M."/>
        </authorList>
    </citation>
    <scope>NUCLEOTIDE SEQUENCE [LARGE SCALE GENOMIC DNA]</scope>
    <source>
        <strain evidence="6 7">T4</strain>
    </source>
</reference>
<keyword evidence="1" id="KW-0805">Transcription regulation</keyword>
<dbReference type="EMBL" id="QKTX01000013">
    <property type="protein sequence ID" value="PZV79756.1"/>
    <property type="molecule type" value="Genomic_DNA"/>
</dbReference>
<dbReference type="InterPro" id="IPR036390">
    <property type="entry name" value="WH_DNA-bd_sf"/>
</dbReference>
<protein>
    <submittedName>
        <fullName evidence="6">IclR family transcriptional regulator</fullName>
    </submittedName>
</protein>
<dbReference type="FunFam" id="1.10.10.10:FF:000056">
    <property type="entry name" value="IclR family transcriptional regulator"/>
    <property type="match status" value="1"/>
</dbReference>
<evidence type="ECO:0000256" key="2">
    <source>
        <dbReference type="ARBA" id="ARBA00023125"/>
    </source>
</evidence>
<keyword evidence="2" id="KW-0238">DNA-binding</keyword>
<dbReference type="PROSITE" id="PS51077">
    <property type="entry name" value="HTH_ICLR"/>
    <property type="match status" value="1"/>
</dbReference>
<dbReference type="NCBIfam" id="TIGR02431">
    <property type="entry name" value="pcaR_pcaU"/>
    <property type="match status" value="1"/>
</dbReference>
<dbReference type="InterPro" id="IPR029016">
    <property type="entry name" value="GAF-like_dom_sf"/>
</dbReference>
<keyword evidence="7" id="KW-1185">Reference proteome</keyword>
<dbReference type="GO" id="GO:0003677">
    <property type="term" value="F:DNA binding"/>
    <property type="evidence" value="ECO:0007669"/>
    <property type="project" value="UniProtKB-KW"/>
</dbReference>
<dbReference type="GO" id="GO:0046278">
    <property type="term" value="P:3,4-dihydroxybenzoate metabolic process"/>
    <property type="evidence" value="ECO:0007669"/>
    <property type="project" value="InterPro"/>
</dbReference>